<reference evidence="1 2" key="1">
    <citation type="submission" date="2016-10" db="EMBL/GenBank/DDBJ databases">
        <authorList>
            <person name="de Groot N.N."/>
        </authorList>
    </citation>
    <scope>NUCLEOTIDE SEQUENCE [LARGE SCALE GENOMIC DNA]</scope>
    <source>
        <strain evidence="1 2">DSM 10317</strain>
    </source>
</reference>
<name>A0A1G5S0K6_PSEXY</name>
<organism evidence="1 2">
    <name type="scientific">Pseudobutyrivibrio xylanivorans</name>
    <dbReference type="NCBI Taxonomy" id="185007"/>
    <lineage>
        <taxon>Bacteria</taxon>
        <taxon>Bacillati</taxon>
        <taxon>Bacillota</taxon>
        <taxon>Clostridia</taxon>
        <taxon>Lachnospirales</taxon>
        <taxon>Lachnospiraceae</taxon>
        <taxon>Pseudobutyrivibrio</taxon>
    </lineage>
</organism>
<dbReference type="RefSeq" id="WP_090163154.1">
    <property type="nucleotide sequence ID" value="NZ_FMWK01000010.1"/>
</dbReference>
<dbReference type="EMBL" id="FMWK01000010">
    <property type="protein sequence ID" value="SCZ79803.1"/>
    <property type="molecule type" value="Genomic_DNA"/>
</dbReference>
<dbReference type="Pfam" id="PF20185">
    <property type="entry name" value="DUF6548"/>
    <property type="match status" value="1"/>
</dbReference>
<proteinExistence type="predicted"/>
<evidence type="ECO:0000313" key="1">
    <source>
        <dbReference type="EMBL" id="SCZ79803.1"/>
    </source>
</evidence>
<dbReference type="Proteomes" id="UP000199428">
    <property type="component" value="Unassembled WGS sequence"/>
</dbReference>
<accession>A0A1G5S0K6</accession>
<sequence length="133" mass="15813">MLSTKNRIVNERFYDAYILFDDMLAQRFKLEEGGVAKYMAKMKECYTEAREHIPEWDDTFKRLQHLQVRFNSLKDGKVAFEHFQGKDEDVVWMSVFKEKMDAEADVLSKYSKIDFSKKKKDEGFFGKLLGIFK</sequence>
<dbReference type="AlphaFoldDB" id="A0A1G5S0K6"/>
<protein>
    <submittedName>
        <fullName evidence="1">Uncharacterized protein</fullName>
    </submittedName>
</protein>
<gene>
    <name evidence="1" type="ORF">SAMN02910350_01978</name>
</gene>
<dbReference type="InterPro" id="IPR046678">
    <property type="entry name" value="DUF6548"/>
</dbReference>
<evidence type="ECO:0000313" key="2">
    <source>
        <dbReference type="Proteomes" id="UP000199428"/>
    </source>
</evidence>